<evidence type="ECO:0000313" key="1">
    <source>
        <dbReference type="EMBL" id="EPP24716.1"/>
    </source>
</evidence>
<sequence>MLLLPKPLLISGFVCFLLRHGDVEQFPQQAQTVASAFADLVYPQQK</sequence>
<comment type="caution">
    <text evidence="1">The sequence shown here is derived from an EMBL/GenBank/DDBJ whole genome shotgun (WGS) entry which is preliminary data.</text>
</comment>
<protein>
    <submittedName>
        <fullName evidence="1">Uncharacterized protein</fullName>
    </submittedName>
</protein>
<dbReference type="AlphaFoldDB" id="S7JKU8"/>
<dbReference type="Proteomes" id="UP000014854">
    <property type="component" value="Unassembled WGS sequence"/>
</dbReference>
<organism evidence="1 2">
    <name type="scientific">Vibrio fluvialis PG41</name>
    <dbReference type="NCBI Taxonomy" id="1336752"/>
    <lineage>
        <taxon>Bacteria</taxon>
        <taxon>Pseudomonadati</taxon>
        <taxon>Pseudomonadota</taxon>
        <taxon>Gammaproteobacteria</taxon>
        <taxon>Vibrionales</taxon>
        <taxon>Vibrionaceae</taxon>
        <taxon>Vibrio</taxon>
    </lineage>
</organism>
<evidence type="ECO:0000313" key="2">
    <source>
        <dbReference type="Proteomes" id="UP000014854"/>
    </source>
</evidence>
<dbReference type="EMBL" id="ASXS01000002">
    <property type="protein sequence ID" value="EPP24716.1"/>
    <property type="molecule type" value="Genomic_DNA"/>
</dbReference>
<proteinExistence type="predicted"/>
<name>S7JKU8_VIBFL</name>
<accession>S7JKU8</accession>
<reference evidence="1 2" key="1">
    <citation type="journal article" date="2013" name="Gut Pathog.">
        <title>Evidence of a new metabolic capacity in an emerging diarrheal pathogen: lessons from the draft genomes of Vibrio fluvialis strains PG41 and I21563.</title>
        <authorList>
            <person name="Khatri I."/>
            <person name="Mahajan S."/>
            <person name="Dureja C."/>
            <person name="Subramanian S."/>
            <person name="Raychaudhuri S."/>
        </authorList>
    </citation>
    <scope>NUCLEOTIDE SEQUENCE [LARGE SCALE GENOMIC DNA]</scope>
    <source>
        <strain evidence="1 2">PG41</strain>
    </source>
</reference>
<dbReference type="PATRIC" id="fig|1336752.4.peg.881"/>
<gene>
    <name evidence="1" type="ORF">L910_2162</name>
</gene>